<feature type="region of interest" description="Disordered" evidence="1">
    <location>
        <begin position="41"/>
        <end position="60"/>
    </location>
</feature>
<evidence type="ECO:0000313" key="4">
    <source>
        <dbReference type="Proteomes" id="UP000053259"/>
    </source>
</evidence>
<dbReference type="RefSeq" id="XP_016216685.1">
    <property type="nucleotide sequence ID" value="XM_016355549.1"/>
</dbReference>
<evidence type="ECO:0000313" key="3">
    <source>
        <dbReference type="EMBL" id="KIW06816.1"/>
    </source>
</evidence>
<accession>A0A0D1XVI4</accession>
<dbReference type="STRING" id="253628.A0A0D1XVI4"/>
<dbReference type="InterPro" id="IPR057227">
    <property type="entry name" value="DUF7905"/>
</dbReference>
<dbReference type="AlphaFoldDB" id="A0A0D1XVI4"/>
<dbReference type="OrthoDB" id="4739136at2759"/>
<dbReference type="InParanoid" id="A0A0D1XVI4"/>
<feature type="compositionally biased region" description="Basic and acidic residues" evidence="1">
    <location>
        <begin position="43"/>
        <end position="58"/>
    </location>
</feature>
<feature type="domain" description="DUF7905" evidence="2">
    <location>
        <begin position="345"/>
        <end position="676"/>
    </location>
</feature>
<dbReference type="Proteomes" id="UP000053259">
    <property type="component" value="Unassembled WGS sequence"/>
</dbReference>
<name>A0A0D1XVI4_9PEZI</name>
<proteinExistence type="predicted"/>
<gene>
    <name evidence="3" type="ORF">PV09_02496</name>
</gene>
<evidence type="ECO:0000259" key="2">
    <source>
        <dbReference type="Pfam" id="PF25482"/>
    </source>
</evidence>
<reference evidence="3 4" key="1">
    <citation type="submission" date="2015-01" db="EMBL/GenBank/DDBJ databases">
        <title>The Genome Sequence of Ochroconis gallopava CBS43764.</title>
        <authorList>
            <consortium name="The Broad Institute Genomics Platform"/>
            <person name="Cuomo C."/>
            <person name="de Hoog S."/>
            <person name="Gorbushina A."/>
            <person name="Stielow B."/>
            <person name="Teixiera M."/>
            <person name="Abouelleil A."/>
            <person name="Chapman S.B."/>
            <person name="Priest M."/>
            <person name="Young S.K."/>
            <person name="Wortman J."/>
            <person name="Nusbaum C."/>
            <person name="Birren B."/>
        </authorList>
    </citation>
    <scope>NUCLEOTIDE SEQUENCE [LARGE SCALE GENOMIC DNA]</scope>
    <source>
        <strain evidence="3 4">CBS 43764</strain>
    </source>
</reference>
<organism evidence="3 4">
    <name type="scientific">Verruconis gallopava</name>
    <dbReference type="NCBI Taxonomy" id="253628"/>
    <lineage>
        <taxon>Eukaryota</taxon>
        <taxon>Fungi</taxon>
        <taxon>Dikarya</taxon>
        <taxon>Ascomycota</taxon>
        <taxon>Pezizomycotina</taxon>
        <taxon>Dothideomycetes</taxon>
        <taxon>Pleosporomycetidae</taxon>
        <taxon>Venturiales</taxon>
        <taxon>Sympoventuriaceae</taxon>
        <taxon>Verruconis</taxon>
    </lineage>
</organism>
<dbReference type="EMBL" id="KN847534">
    <property type="protein sequence ID" value="KIW06816.1"/>
    <property type="molecule type" value="Genomic_DNA"/>
</dbReference>
<evidence type="ECO:0000256" key="1">
    <source>
        <dbReference type="SAM" id="MobiDB-lite"/>
    </source>
</evidence>
<dbReference type="VEuPathDB" id="FungiDB:PV09_02496"/>
<feature type="region of interest" description="Disordered" evidence="1">
    <location>
        <begin position="1"/>
        <end position="27"/>
    </location>
</feature>
<protein>
    <recommendedName>
        <fullName evidence="2">DUF7905 domain-containing protein</fullName>
    </recommendedName>
</protein>
<dbReference type="GeneID" id="27310469"/>
<keyword evidence="4" id="KW-1185">Reference proteome</keyword>
<sequence>MAPYQQRTRRRIGEKPGNVPHKVSNWGPAKRVIPNLYTESDNEGTKAWREGKPADSRYDLPNGFDPASSVGVLEMFRYIEDATNTRLQLQKCKNFAVSKVYNVKIWGGTPENVRQALSQLRNYFAQKSGQDKKPAKFSKIESDRGWERHLALHKKMQRDEKRDKFRKKLTENEIAEKRFQYSLVVPWREEHWRIEDVLGQQLEAIDEVRMDGLCYITFSRILNEANFVLLGNHREKMLRAAERLQTIPYCVASHALSPSQLFLFKPVKVPFDYSAFVIKQVDYFKPKYLLIRQEGSSSKEEEKQGKFLLLQPTGVSHEEFLTDEVSAVSSLEDLEVLGPIWLGIQRTAEINAQYLHRWTTAALKHLTIYRGYLQMQVTVGKCVFRRHRHDSELKPSVVEDMLLDANNQDRNLDAFIAASADTVNGSKLLERFISSGSLLTFYDCPLLPNWTPEKRLSTCYPRLRAAFVFGKSPSENIRLEVEYKTSCEGGYEEVSRRWLLLEDGGTVPPYFLDVNMLDLQNPNLSNNLRISRCEILKELQSQKIKDIHRQFANNIKPNPKIKDFNYAENTSLFQFQEDANTCALLDLKFYEQSRSWLFSIGMTGYFAELYASGTMEMKKSRKMLRNQLREAWPRKECWAIRVIHERWGSLFKENEDLGIGKKTNWQPTEAQFFPSENYIDTEGMEGTEAEAGAGFLKLQNIVKIVEDIIEADELRERKVESCNLESTFIPSLNPDQGKQNSTYDAAKTDQICLLD</sequence>
<dbReference type="Pfam" id="PF25482">
    <property type="entry name" value="DUF7905"/>
    <property type="match status" value="1"/>
</dbReference>
<dbReference type="HOGENOM" id="CLU_368896_0_0_1"/>